<dbReference type="InterPro" id="IPR001750">
    <property type="entry name" value="ND/Mrp_TM"/>
</dbReference>
<feature type="transmembrane region" description="Helical" evidence="8">
    <location>
        <begin position="141"/>
        <end position="158"/>
    </location>
</feature>
<feature type="transmembrane region" description="Helical" evidence="8">
    <location>
        <begin position="118"/>
        <end position="135"/>
    </location>
</feature>
<name>A0A932HW06_UNCTE</name>
<keyword evidence="4 8" id="KW-1133">Transmembrane helix</keyword>
<evidence type="ECO:0000256" key="1">
    <source>
        <dbReference type="ARBA" id="ARBA00004651"/>
    </source>
</evidence>
<comment type="subcellular location">
    <subcellularLocation>
        <location evidence="1">Cell membrane</location>
        <topology evidence="1">Multi-pass membrane protein</topology>
    </subcellularLocation>
    <subcellularLocation>
        <location evidence="7">Membrane</location>
        <topology evidence="7">Multi-pass membrane protein</topology>
    </subcellularLocation>
</comment>
<dbReference type="GO" id="GO:0016491">
    <property type="term" value="F:oxidoreductase activity"/>
    <property type="evidence" value="ECO:0007669"/>
    <property type="project" value="UniProtKB-KW"/>
</dbReference>
<sequence length="661" mass="69506">MDEWVSLALILAGIAAMALSGLPGLLPFRGAGRSERLSAAGMIAGAALGGAGLTASAMAGNVPALSWAWNLPMGRFSVALDGLSAVFLLPTLVAAPLASIYGLGYWSEARHPESAARLRFFLGLMAGALGMVVIARDAVLFLIAWEVMAVAAFFLITTEDEAPSVRESGWLYLAATHLASLALIAAFSLWNSATGSTALETAPQAAGPWTAIFLLSLLGFGLKAGLMPFHVWLPGAHANAPSHVSALMSGVLIKMGVYGLARMTAILPAPPVYWGGLLLLLGTASAVLGVAYAIAQHDLKRLLAYHSVENIGIIFMGLGLALMGRSAGRGDWIAFGLAGALLHVWNHGLFKSLLFLGAGSVIHATGTREMDRMGGLAKSMPRTAALFLIGAAAICGLPPLNGFVSEFLIYLGLFQVLQSSHAAVFWAWPAFTVPFLAMTGALAVACFVKVYGVVFLGEPRSDACRGAHEPPASMTAPMIVLAAGCFLIGLLPWAVLPFMGRAISAWAPGTDPLLLSMAPVGWISAVGGALIGGAALAFLWLRRRGGSAPLAGTWDCGYVAPSPRMQYTASSFGQFLVGQFAWALRPRLHAPRLEGPFPAPARFETHVEDVALQRGILPAWRWSLLAFGRLRFLQQGRIQVYVLYMAVFAVALLAVSMGLQP</sequence>
<feature type="transmembrane region" description="Helical" evidence="8">
    <location>
        <begin position="302"/>
        <end position="324"/>
    </location>
</feature>
<dbReference type="Proteomes" id="UP000782312">
    <property type="component" value="Unassembled WGS sequence"/>
</dbReference>
<evidence type="ECO:0000313" key="11">
    <source>
        <dbReference type="Proteomes" id="UP000782312"/>
    </source>
</evidence>
<dbReference type="PANTHER" id="PTHR42682">
    <property type="entry name" value="HYDROGENASE-4 COMPONENT F"/>
    <property type="match status" value="1"/>
</dbReference>
<evidence type="ECO:0000256" key="8">
    <source>
        <dbReference type="SAM" id="Phobius"/>
    </source>
</evidence>
<reference evidence="10" key="1">
    <citation type="submission" date="2020-07" db="EMBL/GenBank/DDBJ databases">
        <title>Huge and variable diversity of episymbiotic CPR bacteria and DPANN archaea in groundwater ecosystems.</title>
        <authorList>
            <person name="He C.Y."/>
            <person name="Keren R."/>
            <person name="Whittaker M."/>
            <person name="Farag I.F."/>
            <person name="Doudna J."/>
            <person name="Cate J.H.D."/>
            <person name="Banfield J.F."/>
        </authorList>
    </citation>
    <scope>NUCLEOTIDE SEQUENCE</scope>
    <source>
        <strain evidence="10">NC_groundwater_763_Ag_S-0.2um_68_21</strain>
    </source>
</reference>
<feature type="transmembrane region" description="Helical" evidence="8">
    <location>
        <begin position="520"/>
        <end position="541"/>
    </location>
</feature>
<feature type="transmembrane region" description="Helical" evidence="8">
    <location>
        <begin position="385"/>
        <end position="413"/>
    </location>
</feature>
<protein>
    <submittedName>
        <fullName evidence="10">Hydrogenase</fullName>
    </submittedName>
</protein>
<dbReference type="AlphaFoldDB" id="A0A932HW06"/>
<keyword evidence="5" id="KW-0560">Oxidoreductase</keyword>
<gene>
    <name evidence="10" type="ORF">HYZ11_01560</name>
</gene>
<evidence type="ECO:0000256" key="6">
    <source>
        <dbReference type="ARBA" id="ARBA00023136"/>
    </source>
</evidence>
<organism evidence="10 11">
    <name type="scientific">Tectimicrobiota bacterium</name>
    <dbReference type="NCBI Taxonomy" id="2528274"/>
    <lineage>
        <taxon>Bacteria</taxon>
        <taxon>Pseudomonadati</taxon>
        <taxon>Nitrospinota/Tectimicrobiota group</taxon>
        <taxon>Candidatus Tectimicrobiota</taxon>
    </lineage>
</organism>
<keyword evidence="2" id="KW-1003">Cell membrane</keyword>
<evidence type="ECO:0000259" key="9">
    <source>
        <dbReference type="Pfam" id="PF00361"/>
    </source>
</evidence>
<feature type="transmembrane region" description="Helical" evidence="8">
    <location>
        <begin position="244"/>
        <end position="261"/>
    </location>
</feature>
<proteinExistence type="predicted"/>
<dbReference type="GO" id="GO:0042773">
    <property type="term" value="P:ATP synthesis coupled electron transport"/>
    <property type="evidence" value="ECO:0007669"/>
    <property type="project" value="InterPro"/>
</dbReference>
<feature type="transmembrane region" description="Helical" evidence="8">
    <location>
        <begin position="273"/>
        <end position="295"/>
    </location>
</feature>
<feature type="transmembrane region" description="Helical" evidence="8">
    <location>
        <begin position="344"/>
        <end position="364"/>
    </location>
</feature>
<keyword evidence="3 7" id="KW-0812">Transmembrane</keyword>
<comment type="caution">
    <text evidence="10">The sequence shown here is derived from an EMBL/GenBank/DDBJ whole genome shotgun (WGS) entry which is preliminary data.</text>
</comment>
<feature type="transmembrane region" description="Helical" evidence="8">
    <location>
        <begin position="433"/>
        <end position="457"/>
    </location>
</feature>
<accession>A0A932HW06</accession>
<feature type="transmembrane region" description="Helical" evidence="8">
    <location>
        <begin position="6"/>
        <end position="28"/>
    </location>
</feature>
<feature type="transmembrane region" description="Helical" evidence="8">
    <location>
        <begin position="170"/>
        <end position="190"/>
    </location>
</feature>
<feature type="domain" description="NADH:quinone oxidoreductase/Mrp antiporter transmembrane" evidence="9">
    <location>
        <begin position="135"/>
        <end position="418"/>
    </location>
</feature>
<feature type="transmembrane region" description="Helical" evidence="8">
    <location>
        <begin position="478"/>
        <end position="500"/>
    </location>
</feature>
<dbReference type="GO" id="GO:0005886">
    <property type="term" value="C:plasma membrane"/>
    <property type="evidence" value="ECO:0007669"/>
    <property type="project" value="UniProtKB-SubCell"/>
</dbReference>
<feature type="transmembrane region" description="Helical" evidence="8">
    <location>
        <begin position="638"/>
        <end position="659"/>
    </location>
</feature>
<evidence type="ECO:0000256" key="7">
    <source>
        <dbReference type="RuleBase" id="RU000320"/>
    </source>
</evidence>
<evidence type="ECO:0000256" key="3">
    <source>
        <dbReference type="ARBA" id="ARBA00022692"/>
    </source>
</evidence>
<feature type="transmembrane region" description="Helical" evidence="8">
    <location>
        <begin position="210"/>
        <end position="232"/>
    </location>
</feature>
<evidence type="ECO:0000256" key="5">
    <source>
        <dbReference type="ARBA" id="ARBA00023002"/>
    </source>
</evidence>
<dbReference type="EMBL" id="JACPUR010000001">
    <property type="protein sequence ID" value="MBI3126277.1"/>
    <property type="molecule type" value="Genomic_DNA"/>
</dbReference>
<evidence type="ECO:0000256" key="4">
    <source>
        <dbReference type="ARBA" id="ARBA00022989"/>
    </source>
</evidence>
<dbReference type="Pfam" id="PF00361">
    <property type="entry name" value="Proton_antipo_M"/>
    <property type="match status" value="1"/>
</dbReference>
<feature type="transmembrane region" description="Helical" evidence="8">
    <location>
        <begin position="40"/>
        <end position="62"/>
    </location>
</feature>
<evidence type="ECO:0000313" key="10">
    <source>
        <dbReference type="EMBL" id="MBI3126277.1"/>
    </source>
</evidence>
<evidence type="ECO:0000256" key="2">
    <source>
        <dbReference type="ARBA" id="ARBA00022475"/>
    </source>
</evidence>
<dbReference type="GO" id="GO:0008137">
    <property type="term" value="F:NADH dehydrogenase (ubiquinone) activity"/>
    <property type="evidence" value="ECO:0007669"/>
    <property type="project" value="InterPro"/>
</dbReference>
<dbReference type="InterPro" id="IPR003918">
    <property type="entry name" value="NADH_UbQ_OxRdtase"/>
</dbReference>
<dbReference type="InterPro" id="IPR052175">
    <property type="entry name" value="ComplexI-like_HydComp"/>
</dbReference>
<feature type="transmembrane region" description="Helical" evidence="8">
    <location>
        <begin position="82"/>
        <end position="106"/>
    </location>
</feature>
<dbReference type="PANTHER" id="PTHR42682:SF3">
    <property type="entry name" value="FORMATE HYDROGENLYASE SUBUNIT 3-RELATED"/>
    <property type="match status" value="1"/>
</dbReference>
<dbReference type="PRINTS" id="PR01437">
    <property type="entry name" value="NUOXDRDTASE4"/>
</dbReference>
<keyword evidence="6 8" id="KW-0472">Membrane</keyword>